<keyword evidence="3" id="KW-0694">RNA-binding</keyword>
<evidence type="ECO:0000256" key="2">
    <source>
        <dbReference type="ARBA" id="ARBA00022694"/>
    </source>
</evidence>
<comment type="subcellular location">
    <subcellularLocation>
        <location evidence="3">Cytoplasm</location>
    </subcellularLocation>
</comment>
<dbReference type="InterPro" id="IPR014729">
    <property type="entry name" value="Rossmann-like_a/b/a_fold"/>
</dbReference>
<organism evidence="4 5">
    <name type="scientific">Peribacillus asahii</name>
    <dbReference type="NCBI Taxonomy" id="228899"/>
    <lineage>
        <taxon>Bacteria</taxon>
        <taxon>Bacillati</taxon>
        <taxon>Bacillota</taxon>
        <taxon>Bacilli</taxon>
        <taxon>Bacillales</taxon>
        <taxon>Bacillaceae</taxon>
        <taxon>Peribacillus</taxon>
    </lineage>
</organism>
<comment type="similarity">
    <text evidence="3">Belongs to the TmcAL family.</text>
</comment>
<dbReference type="Pfam" id="PF05636">
    <property type="entry name" value="HIGH_NTase1"/>
    <property type="match status" value="1"/>
</dbReference>
<comment type="caution">
    <text evidence="3">Lacks conserved residue(s) required for the propagation of feature annotation.</text>
</comment>
<keyword evidence="2 3" id="KW-0819">tRNA processing</keyword>
<dbReference type="GO" id="GO:0005524">
    <property type="term" value="F:ATP binding"/>
    <property type="evidence" value="ECO:0007669"/>
    <property type="project" value="UniProtKB-KW"/>
</dbReference>
<dbReference type="GO" id="GO:0005737">
    <property type="term" value="C:cytoplasm"/>
    <property type="evidence" value="ECO:0007669"/>
    <property type="project" value="UniProtKB-SubCell"/>
</dbReference>
<accession>A0A398BEI4</accession>
<keyword evidence="3" id="KW-0963">Cytoplasm</keyword>
<dbReference type="AlphaFoldDB" id="A0A398BEI4"/>
<evidence type="ECO:0000256" key="1">
    <source>
        <dbReference type="ARBA" id="ARBA00022598"/>
    </source>
</evidence>
<dbReference type="PANTHER" id="PTHR37825:SF1">
    <property type="entry name" value="TRNA(MET) CYTIDINE ACETATE LIGASE"/>
    <property type="match status" value="1"/>
</dbReference>
<comment type="caution">
    <text evidence="4">The sequence shown here is derived from an EMBL/GenBank/DDBJ whole genome shotgun (WGS) entry which is preliminary data.</text>
</comment>
<keyword evidence="3" id="KW-0067">ATP-binding</keyword>
<feature type="binding site" evidence="3">
    <location>
        <position position="101"/>
    </location>
    <ligand>
        <name>ATP</name>
        <dbReference type="ChEBI" id="CHEBI:30616"/>
    </ligand>
</feature>
<dbReference type="EMBL" id="QWVS01000011">
    <property type="protein sequence ID" value="RID87681.1"/>
    <property type="molecule type" value="Genomic_DNA"/>
</dbReference>
<keyword evidence="3" id="KW-0820">tRNA-binding</keyword>
<name>A0A398BEI4_9BACI</name>
<dbReference type="InterPro" id="IPR008513">
    <property type="entry name" value="tRNA(Met)_cyd_acetate_ligase"/>
</dbReference>
<dbReference type="GO" id="GO:0016879">
    <property type="term" value="F:ligase activity, forming carbon-nitrogen bonds"/>
    <property type="evidence" value="ECO:0007669"/>
    <property type="project" value="UniProtKB-UniRule"/>
</dbReference>
<dbReference type="Gene3D" id="3.40.50.620">
    <property type="entry name" value="HUPs"/>
    <property type="match status" value="1"/>
</dbReference>
<gene>
    <name evidence="3" type="primary">tmcAL</name>
    <name evidence="4" type="ORF">D1953_05720</name>
</gene>
<keyword evidence="5" id="KW-1185">Reference proteome</keyword>
<dbReference type="EC" id="6.3.4.-" evidence="3"/>
<keyword evidence="1 3" id="KW-0436">Ligase</keyword>
<feature type="binding site" evidence="3">
    <location>
        <position position="187"/>
    </location>
    <ligand>
        <name>ATP</name>
        <dbReference type="ChEBI" id="CHEBI:30616"/>
    </ligand>
</feature>
<evidence type="ECO:0000313" key="4">
    <source>
        <dbReference type="EMBL" id="RID87681.1"/>
    </source>
</evidence>
<keyword evidence="3" id="KW-0547">Nucleotide-binding</keyword>
<keyword evidence="4" id="KW-0808">Transferase</keyword>
<feature type="binding site" evidence="3">
    <location>
        <begin position="7"/>
        <end position="20"/>
    </location>
    <ligand>
        <name>ATP</name>
        <dbReference type="ChEBI" id="CHEBI:30616"/>
    </ligand>
</feature>
<dbReference type="Proteomes" id="UP000266016">
    <property type="component" value="Unassembled WGS sequence"/>
</dbReference>
<dbReference type="RefSeq" id="WP_119116198.1">
    <property type="nucleotide sequence ID" value="NZ_QWVS01000011.1"/>
</dbReference>
<reference evidence="4 5" key="1">
    <citation type="submission" date="2018-08" db="EMBL/GenBank/DDBJ databases">
        <title>Bacillus jemisoniae sp. nov., Bacillus chryseoplanitiae sp. nov., Bacillus resnikiae sp. nov., and Bacillus frankliniae sp. nov., isolated from Viking spacecraft and associated surfaces.</title>
        <authorList>
            <person name="Seuylemezian A."/>
            <person name="Vaishampayan P."/>
        </authorList>
    </citation>
    <scope>NUCLEOTIDE SEQUENCE [LARGE SCALE GENOMIC DNA]</scope>
    <source>
        <strain evidence="4 5">MA001</strain>
    </source>
</reference>
<evidence type="ECO:0000256" key="3">
    <source>
        <dbReference type="HAMAP-Rule" id="MF_01539"/>
    </source>
</evidence>
<dbReference type="HAMAP" id="MF_01539">
    <property type="entry name" value="TmcAL"/>
    <property type="match status" value="1"/>
</dbReference>
<evidence type="ECO:0000313" key="5">
    <source>
        <dbReference type="Proteomes" id="UP000266016"/>
    </source>
</evidence>
<dbReference type="GO" id="GO:0000049">
    <property type="term" value="F:tRNA binding"/>
    <property type="evidence" value="ECO:0007669"/>
    <property type="project" value="UniProtKB-KW"/>
</dbReference>
<dbReference type="SUPFAM" id="SSF52374">
    <property type="entry name" value="Nucleotidylyl transferase"/>
    <property type="match status" value="1"/>
</dbReference>
<protein>
    <recommendedName>
        <fullName evidence="3">tRNA(Met) cytidine acetate ligase</fullName>
        <ecNumber evidence="3">6.3.4.-</ecNumber>
    </recommendedName>
</protein>
<dbReference type="GO" id="GO:0006400">
    <property type="term" value="P:tRNA modification"/>
    <property type="evidence" value="ECO:0007669"/>
    <property type="project" value="UniProtKB-UniRule"/>
</dbReference>
<proteinExistence type="inferred from homology"/>
<dbReference type="GO" id="GO:0016740">
    <property type="term" value="F:transferase activity"/>
    <property type="evidence" value="ECO:0007669"/>
    <property type="project" value="UniProtKB-KW"/>
</dbReference>
<comment type="catalytic activity">
    <reaction evidence="3">
        <text>cytidine(34) in elongator tRNA(Met) + acetate + ATP = N(4)-acetylcytidine(34) in elongator tRNA(Met) + AMP + diphosphate</text>
        <dbReference type="Rhea" id="RHEA:58144"/>
        <dbReference type="Rhea" id="RHEA-COMP:10693"/>
        <dbReference type="Rhea" id="RHEA-COMP:10694"/>
        <dbReference type="ChEBI" id="CHEBI:30089"/>
        <dbReference type="ChEBI" id="CHEBI:30616"/>
        <dbReference type="ChEBI" id="CHEBI:33019"/>
        <dbReference type="ChEBI" id="CHEBI:74900"/>
        <dbReference type="ChEBI" id="CHEBI:82748"/>
        <dbReference type="ChEBI" id="CHEBI:456215"/>
    </reaction>
</comment>
<sequence length="403" mass="45664">MKAVGIVVEYNPFHNGHALHIQESKKQTEADVVIAVMSGSFLQRGEPALVNKWARTDMALRGGVDLVIELPYRFATANAELFARGSISLLEAMQCDAFCFGSEDGKIAPFLDTYHLLQEKETEYKSALKTFLKEGKSYPAAASLAFRSLSSNERGLDLSQPNNILGKEYVHTALSNNYKIKPFTIKRVAAGYHETTLHDKAIASATGIRKAIIEQKQSMQTISNYVPHSTLAILETYITYYQSFHHWELYWPLLKYRILTSSAAELASIYEVEEGIEHRLLDIAKHSSTFQQFVTQVKTKRYTWTRIQRICTHILTHSLQAEMEASSFPSYLRLLGMTEKGQQYLQSVKKELPLPLISKISVYNDDDITPDLRATNVFAQGLTEPYQTELIKREFAAPIRLKV</sequence>
<dbReference type="PANTHER" id="PTHR37825">
    <property type="entry name" value="TRNA(MET) CYTIDINE ACETATE LIGASE"/>
    <property type="match status" value="1"/>
</dbReference>
<dbReference type="NCBIfam" id="NF010191">
    <property type="entry name" value="PRK13670.1"/>
    <property type="match status" value="1"/>
</dbReference>
<comment type="function">
    <text evidence="3">Catalyzes the formation of N(4)-acetylcytidine (ac(4)C) at the wobble position of elongator tRNA(Met), using acetate and ATP as substrates. First activates an acetate ion to form acetyladenylate (Ac-AMP) and then transfers the acetyl group to tRNA to form ac(4)C34.</text>
</comment>
<feature type="binding site" evidence="3">
    <location>
        <position position="162"/>
    </location>
    <ligand>
        <name>ATP</name>
        <dbReference type="ChEBI" id="CHEBI:30616"/>
    </ligand>
</feature>